<feature type="region of interest" description="Disordered" evidence="1">
    <location>
        <begin position="1"/>
        <end position="39"/>
    </location>
</feature>
<dbReference type="AlphaFoldDB" id="A0A1E5PKP7"/>
<dbReference type="Pfam" id="PF00652">
    <property type="entry name" value="Ricin_B_lectin"/>
    <property type="match status" value="1"/>
</dbReference>
<dbReference type="EMBL" id="MEHK01000001">
    <property type="protein sequence ID" value="OEJ30146.1"/>
    <property type="molecule type" value="Genomic_DNA"/>
</dbReference>
<dbReference type="RefSeq" id="WP_069918265.1">
    <property type="nucleotide sequence ID" value="NZ_MEHK01000001.1"/>
</dbReference>
<evidence type="ECO:0000313" key="3">
    <source>
        <dbReference type="EMBL" id="OEJ30146.1"/>
    </source>
</evidence>
<feature type="compositionally biased region" description="Basic residues" evidence="1">
    <location>
        <begin position="23"/>
        <end position="33"/>
    </location>
</feature>
<keyword evidence="4" id="KW-1185">Reference proteome</keyword>
<dbReference type="InterPro" id="IPR000772">
    <property type="entry name" value="Ricin_B_lectin"/>
</dbReference>
<dbReference type="InterPro" id="IPR035992">
    <property type="entry name" value="Ricin_B-like_lectins"/>
</dbReference>
<evidence type="ECO:0000313" key="4">
    <source>
        <dbReference type="Proteomes" id="UP000095705"/>
    </source>
</evidence>
<dbReference type="Proteomes" id="UP000095705">
    <property type="component" value="Unassembled WGS sequence"/>
</dbReference>
<evidence type="ECO:0000259" key="2">
    <source>
        <dbReference type="Pfam" id="PF00652"/>
    </source>
</evidence>
<dbReference type="SUPFAM" id="SSF50370">
    <property type="entry name" value="Ricin B-like lectins"/>
    <property type="match status" value="1"/>
</dbReference>
<sequence>MHPSLARQPGHLHVLPADDDRRLRPRLLRQHPHRTPDPWHRRRCVDVAAGSDADRTPIRLHDRIGSAARQWTYTPVPDLTNTGGGTCLDAKGNSSADGTRLQTWTCTGAANQKWTVG</sequence>
<dbReference type="STRING" id="36818.BGK67_01055"/>
<dbReference type="CDD" id="cd00161">
    <property type="entry name" value="beta-trefoil_Ricin-like"/>
    <property type="match status" value="1"/>
</dbReference>
<organism evidence="3 4">
    <name type="scientific">Streptomyces subrutilus</name>
    <dbReference type="NCBI Taxonomy" id="36818"/>
    <lineage>
        <taxon>Bacteria</taxon>
        <taxon>Bacillati</taxon>
        <taxon>Actinomycetota</taxon>
        <taxon>Actinomycetes</taxon>
        <taxon>Kitasatosporales</taxon>
        <taxon>Streptomycetaceae</taxon>
        <taxon>Streptomyces</taxon>
    </lineage>
</organism>
<comment type="caution">
    <text evidence="3">The sequence shown here is derived from an EMBL/GenBank/DDBJ whole genome shotgun (WGS) entry which is preliminary data.</text>
</comment>
<name>A0A1E5PKP7_9ACTN</name>
<accession>A0A1E5PKP7</accession>
<dbReference type="PROSITE" id="PS50231">
    <property type="entry name" value="RICIN_B_LECTIN"/>
    <property type="match status" value="1"/>
</dbReference>
<reference evidence="3 4" key="1">
    <citation type="submission" date="2016-08" db="EMBL/GenBank/DDBJ databases">
        <title>The complete genome of Streptomyces subrutilus 10-1-1.</title>
        <authorList>
            <person name="Chen X."/>
        </authorList>
    </citation>
    <scope>NUCLEOTIDE SEQUENCE [LARGE SCALE GENOMIC DNA]</scope>
    <source>
        <strain evidence="3 4">10-1-1</strain>
    </source>
</reference>
<protein>
    <recommendedName>
        <fullName evidence="2">Ricin B lectin domain-containing protein</fullName>
    </recommendedName>
</protein>
<proteinExistence type="predicted"/>
<feature type="domain" description="Ricin B lectin" evidence="2">
    <location>
        <begin position="42"/>
        <end position="114"/>
    </location>
</feature>
<dbReference type="Gene3D" id="2.80.10.50">
    <property type="match status" value="1"/>
</dbReference>
<evidence type="ECO:0000256" key="1">
    <source>
        <dbReference type="SAM" id="MobiDB-lite"/>
    </source>
</evidence>
<gene>
    <name evidence="3" type="ORF">BGK67_01055</name>
</gene>